<sequence>MEEKSYPTGQSEVTENNDPNTEVNNNTASGAAKNPNVLEEENSLYTSSTSEMPA</sequence>
<evidence type="ECO:0000313" key="2">
    <source>
        <dbReference type="EMBL" id="MPM83135.1"/>
    </source>
</evidence>
<name>A0A645D1U0_9ZZZZ</name>
<proteinExistence type="predicted"/>
<accession>A0A645D1U0</accession>
<comment type="caution">
    <text evidence="2">The sequence shown here is derived from an EMBL/GenBank/DDBJ whole genome shotgun (WGS) entry which is preliminary data.</text>
</comment>
<feature type="compositionally biased region" description="Polar residues" evidence="1">
    <location>
        <begin position="43"/>
        <end position="54"/>
    </location>
</feature>
<gene>
    <name evidence="2" type="ORF">SDC9_130198</name>
</gene>
<organism evidence="2">
    <name type="scientific">bioreactor metagenome</name>
    <dbReference type="NCBI Taxonomy" id="1076179"/>
    <lineage>
        <taxon>unclassified sequences</taxon>
        <taxon>metagenomes</taxon>
        <taxon>ecological metagenomes</taxon>
    </lineage>
</organism>
<dbReference type="EMBL" id="VSSQ01032011">
    <property type="protein sequence ID" value="MPM83135.1"/>
    <property type="molecule type" value="Genomic_DNA"/>
</dbReference>
<feature type="region of interest" description="Disordered" evidence="1">
    <location>
        <begin position="1"/>
        <end position="54"/>
    </location>
</feature>
<feature type="compositionally biased region" description="Low complexity" evidence="1">
    <location>
        <begin position="12"/>
        <end position="27"/>
    </location>
</feature>
<protein>
    <submittedName>
        <fullName evidence="2">Uncharacterized protein</fullName>
    </submittedName>
</protein>
<reference evidence="2" key="1">
    <citation type="submission" date="2019-08" db="EMBL/GenBank/DDBJ databases">
        <authorList>
            <person name="Kucharzyk K."/>
            <person name="Murdoch R.W."/>
            <person name="Higgins S."/>
            <person name="Loffler F."/>
        </authorList>
    </citation>
    <scope>NUCLEOTIDE SEQUENCE</scope>
</reference>
<dbReference type="AlphaFoldDB" id="A0A645D1U0"/>
<evidence type="ECO:0000256" key="1">
    <source>
        <dbReference type="SAM" id="MobiDB-lite"/>
    </source>
</evidence>